<keyword evidence="2" id="KW-0472">Membrane</keyword>
<feature type="transmembrane region" description="Helical" evidence="2">
    <location>
        <begin position="542"/>
        <end position="560"/>
    </location>
</feature>
<gene>
    <name evidence="3" type="primary">PLEST003706</name>
    <name evidence="3" type="ORF">PLESTB_000656100</name>
</gene>
<evidence type="ECO:0000313" key="3">
    <source>
        <dbReference type="EMBL" id="GLC52675.1"/>
    </source>
</evidence>
<feature type="transmembrane region" description="Helical" evidence="2">
    <location>
        <begin position="111"/>
        <end position="131"/>
    </location>
</feature>
<protein>
    <recommendedName>
        <fullName evidence="5">Molybdate transporter 1</fullName>
    </recommendedName>
</protein>
<feature type="transmembrane region" description="Helical" evidence="2">
    <location>
        <begin position="510"/>
        <end position="535"/>
    </location>
</feature>
<keyword evidence="2" id="KW-1133">Transmembrane helix</keyword>
<dbReference type="PANTHER" id="PTHR31970:SF9">
    <property type="entry name" value="MOLYBDATE TRANSPORTER 2"/>
    <property type="match status" value="1"/>
</dbReference>
<keyword evidence="2" id="KW-0812">Transmembrane</keyword>
<dbReference type="PANTHER" id="PTHR31970">
    <property type="match status" value="1"/>
</dbReference>
<evidence type="ECO:0000256" key="2">
    <source>
        <dbReference type="SAM" id="Phobius"/>
    </source>
</evidence>
<evidence type="ECO:0000256" key="1">
    <source>
        <dbReference type="SAM" id="MobiDB-lite"/>
    </source>
</evidence>
<feature type="region of interest" description="Disordered" evidence="1">
    <location>
        <begin position="212"/>
        <end position="306"/>
    </location>
</feature>
<feature type="compositionally biased region" description="Low complexity" evidence="1">
    <location>
        <begin position="295"/>
        <end position="306"/>
    </location>
</feature>
<dbReference type="GO" id="GO:0015098">
    <property type="term" value="F:molybdate ion transmembrane transporter activity"/>
    <property type="evidence" value="ECO:0007669"/>
    <property type="project" value="InterPro"/>
</dbReference>
<feature type="transmembrane region" description="Helical" evidence="2">
    <location>
        <begin position="389"/>
        <end position="407"/>
    </location>
</feature>
<dbReference type="Pfam" id="PF16983">
    <property type="entry name" value="MFS_MOT1"/>
    <property type="match status" value="2"/>
</dbReference>
<dbReference type="InterPro" id="IPR031563">
    <property type="entry name" value="MOT1/MOT2"/>
</dbReference>
<feature type="transmembrane region" description="Helical" evidence="2">
    <location>
        <begin position="191"/>
        <end position="211"/>
    </location>
</feature>
<proteinExistence type="predicted"/>
<feature type="transmembrane region" description="Helical" evidence="2">
    <location>
        <begin position="471"/>
        <end position="490"/>
    </location>
</feature>
<feature type="transmembrane region" description="Helical" evidence="2">
    <location>
        <begin position="566"/>
        <end position="599"/>
    </location>
</feature>
<evidence type="ECO:0000313" key="4">
    <source>
        <dbReference type="Proteomes" id="UP001165080"/>
    </source>
</evidence>
<sequence length="674" mass="67925">MDGPFPPRNAVFTYATEKITSRIWNWFVSAFHKLTWAEVSGSLGDLGTFLPLLIALVQKVDLDLGTTLIITGLYNVVGGLQFGIPMCVQPMKTIAAVALADSQPALTLPQLLLAGLFVSGCVLLLGATRLIDLFNWLVPPPVVRGVQLAVGAKLAMKGIDMALRQKAAAPTHGSVGQQQQQWRPWLGSEGLLVGAVALAVLLATTMAPPVFSPDSPEAAEEGSLGPRPTDTSMEPLLRRLLGGRRRQRRRPEAARAGAAAAAAAGDGDRNGDDNGSGGGADGDHAAETNGLLGCSSSSGSGSGSRSGAAAAAAAVAGPPPVAAAAAAVIVQEASDADGEVVDQRGSRHVGGCTVAAPAAATDDDDDVGGCGGGGGGCSGESLGRRFPSALVAMVLGLLMAVLARPGLLQQIRLGPSTPRLLHPSWSDLRAGALRAGLPQLPLTTLNSVIAVSHLANSLFPNRRDSARWRPAAVALSVALMNLGGCWLGAMPCCHGAGGLAAQYKFGARSGAAPVFLGCLKASLGLVFGGSLAALLGAFPQPLLGALLTLSGVELAASVRHTKTPRGYSFALLTAVAILGLDDTGTGFLVGLAAVAVVAVHDAAGRCMRRWSAGGGGGGGGSGGGGWGWGGWWDSWRRQVARGGGGSGEPVYDKLHGADGDGGSGDGGGICIVRA</sequence>
<organism evidence="3 4">
    <name type="scientific">Pleodorina starrii</name>
    <dbReference type="NCBI Taxonomy" id="330485"/>
    <lineage>
        <taxon>Eukaryota</taxon>
        <taxon>Viridiplantae</taxon>
        <taxon>Chlorophyta</taxon>
        <taxon>core chlorophytes</taxon>
        <taxon>Chlorophyceae</taxon>
        <taxon>CS clade</taxon>
        <taxon>Chlamydomonadales</taxon>
        <taxon>Volvocaceae</taxon>
        <taxon>Pleodorina</taxon>
    </lineage>
</organism>
<accession>A0A9W6BJ23</accession>
<keyword evidence="4" id="KW-1185">Reference proteome</keyword>
<dbReference type="AlphaFoldDB" id="A0A9W6BJ23"/>
<name>A0A9W6BJ23_9CHLO</name>
<dbReference type="EMBL" id="BRXU01000006">
    <property type="protein sequence ID" value="GLC52675.1"/>
    <property type="molecule type" value="Genomic_DNA"/>
</dbReference>
<reference evidence="3 4" key="1">
    <citation type="journal article" date="2023" name="Commun. Biol.">
        <title>Reorganization of the ancestral sex-determining regions during the evolution of trioecy in Pleodorina starrii.</title>
        <authorList>
            <person name="Takahashi K."/>
            <person name="Suzuki S."/>
            <person name="Kawai-Toyooka H."/>
            <person name="Yamamoto K."/>
            <person name="Hamaji T."/>
            <person name="Ootsuki R."/>
            <person name="Yamaguchi H."/>
            <person name="Kawachi M."/>
            <person name="Higashiyama T."/>
            <person name="Nozaki H."/>
        </authorList>
    </citation>
    <scope>NUCLEOTIDE SEQUENCE [LARGE SCALE GENOMIC DNA]</scope>
    <source>
        <strain evidence="3 4">NIES-4479</strain>
    </source>
</reference>
<comment type="caution">
    <text evidence="3">The sequence shown here is derived from an EMBL/GenBank/DDBJ whole genome shotgun (WGS) entry which is preliminary data.</text>
</comment>
<dbReference type="Proteomes" id="UP001165080">
    <property type="component" value="Unassembled WGS sequence"/>
</dbReference>
<evidence type="ECO:0008006" key="5">
    <source>
        <dbReference type="Google" id="ProtNLM"/>
    </source>
</evidence>
<feature type="compositionally biased region" description="Low complexity" evidence="1">
    <location>
        <begin position="254"/>
        <end position="265"/>
    </location>
</feature>